<feature type="transmembrane region" description="Helical" evidence="1">
    <location>
        <begin position="149"/>
        <end position="168"/>
    </location>
</feature>
<name>A0ABP4K5K4_9MICO</name>
<evidence type="ECO:0000256" key="1">
    <source>
        <dbReference type="SAM" id="Phobius"/>
    </source>
</evidence>
<feature type="transmembrane region" description="Helical" evidence="1">
    <location>
        <begin position="86"/>
        <end position="110"/>
    </location>
</feature>
<feature type="domain" description="DUF7224" evidence="2">
    <location>
        <begin position="274"/>
        <end position="422"/>
    </location>
</feature>
<dbReference type="InterPro" id="IPR055648">
    <property type="entry name" value="DUF7224"/>
</dbReference>
<dbReference type="EMBL" id="BAAAJX010000006">
    <property type="protein sequence ID" value="GAA1493479.1"/>
    <property type="molecule type" value="Genomic_DNA"/>
</dbReference>
<reference evidence="4" key="1">
    <citation type="journal article" date="2019" name="Int. J. Syst. Evol. Microbiol.">
        <title>The Global Catalogue of Microorganisms (GCM) 10K type strain sequencing project: providing services to taxonomists for standard genome sequencing and annotation.</title>
        <authorList>
            <consortium name="The Broad Institute Genomics Platform"/>
            <consortium name="The Broad Institute Genome Sequencing Center for Infectious Disease"/>
            <person name="Wu L."/>
            <person name="Ma J."/>
        </authorList>
    </citation>
    <scope>NUCLEOTIDE SEQUENCE [LARGE SCALE GENOMIC DNA]</scope>
    <source>
        <strain evidence="4">JCM 12140</strain>
    </source>
</reference>
<feature type="transmembrane region" description="Helical" evidence="1">
    <location>
        <begin position="229"/>
        <end position="250"/>
    </location>
</feature>
<keyword evidence="1" id="KW-0472">Membrane</keyword>
<keyword evidence="1" id="KW-0812">Transmembrane</keyword>
<evidence type="ECO:0000313" key="3">
    <source>
        <dbReference type="EMBL" id="GAA1493479.1"/>
    </source>
</evidence>
<keyword evidence="1" id="KW-1133">Transmembrane helix</keyword>
<comment type="caution">
    <text evidence="3">The sequence shown here is derived from an EMBL/GenBank/DDBJ whole genome shotgun (WGS) entry which is preliminary data.</text>
</comment>
<organism evidence="3 4">
    <name type="scientific">Curtobacterium herbarum</name>
    <dbReference type="NCBI Taxonomy" id="150122"/>
    <lineage>
        <taxon>Bacteria</taxon>
        <taxon>Bacillati</taxon>
        <taxon>Actinomycetota</taxon>
        <taxon>Actinomycetes</taxon>
        <taxon>Micrococcales</taxon>
        <taxon>Microbacteriaceae</taxon>
        <taxon>Curtobacterium</taxon>
    </lineage>
</organism>
<keyword evidence="4" id="KW-1185">Reference proteome</keyword>
<protein>
    <recommendedName>
        <fullName evidence="2">DUF7224 domain-containing protein</fullName>
    </recommendedName>
</protein>
<sequence>MVIPRLVRRQPVVLLAVVGIVGVVLYDLAFVRSDNFAGYWTSTVSNASIFLIFSCAVSSAGAALAAGRARRGGLWATPAARKRSTLAFTALSPALLAGLVVQFSGLAVLIPPTIGAPGRIPFEMFFAWVAILVFHCALGFVLGRFLPMVASIPVAIFLSYCWLGFTWSVDYYPIRYLAGLVMVDCCSVDTVLDTRAIVAVIVFSVIGAAALLCTAVAPPLDLGRAKTAASWAVTVLGVIGAAVGGLHVAADLGPQPLRDRPSSEQRCEGSGPVVCLYPQQTAEGDPRTVLHRATTNLAAAGVHVPGRIEGSRGRSSAAVLRMVVAPHTSTPVVIESLAASLLPDDLAPYCGDGSDYPQRVDDAVVASWWLSSVAGRGQISEDAIRPIASSADTTAMIERFSHLTAAEQRSWYRSAMPALRSCDRAPVEVPTP</sequence>
<proteinExistence type="predicted"/>
<evidence type="ECO:0000313" key="4">
    <source>
        <dbReference type="Proteomes" id="UP001501742"/>
    </source>
</evidence>
<dbReference type="Proteomes" id="UP001501742">
    <property type="component" value="Unassembled WGS sequence"/>
</dbReference>
<feature type="transmembrane region" description="Helical" evidence="1">
    <location>
        <begin position="43"/>
        <end position="65"/>
    </location>
</feature>
<dbReference type="RefSeq" id="WP_204608055.1">
    <property type="nucleotide sequence ID" value="NZ_BAAAJX010000006.1"/>
</dbReference>
<evidence type="ECO:0000259" key="2">
    <source>
        <dbReference type="Pfam" id="PF23866"/>
    </source>
</evidence>
<feature type="transmembrane region" description="Helical" evidence="1">
    <location>
        <begin position="12"/>
        <end position="31"/>
    </location>
</feature>
<feature type="transmembrane region" description="Helical" evidence="1">
    <location>
        <begin position="122"/>
        <end position="142"/>
    </location>
</feature>
<feature type="transmembrane region" description="Helical" evidence="1">
    <location>
        <begin position="197"/>
        <end position="217"/>
    </location>
</feature>
<dbReference type="Pfam" id="PF23866">
    <property type="entry name" value="DUF7224"/>
    <property type="match status" value="1"/>
</dbReference>
<gene>
    <name evidence="3" type="ORF">GCM10009627_18250</name>
</gene>
<accession>A0ABP4K5K4</accession>